<comment type="caution">
    <text evidence="4">The sequence shown here is derived from an EMBL/GenBank/DDBJ whole genome shotgun (WGS) entry which is preliminary data.</text>
</comment>
<dbReference type="OrthoDB" id="46529at2759"/>
<dbReference type="InterPro" id="IPR003736">
    <property type="entry name" value="PAAI_dom"/>
</dbReference>
<dbReference type="SUPFAM" id="SSF54637">
    <property type="entry name" value="Thioesterase/thiol ester dehydrase-isomerase"/>
    <property type="match status" value="1"/>
</dbReference>
<gene>
    <name evidence="4" type="ORF">ALECFALPRED_002870</name>
</gene>
<dbReference type="EMBL" id="CAJPDR010000197">
    <property type="protein sequence ID" value="CAF9924941.1"/>
    <property type="molecule type" value="Genomic_DNA"/>
</dbReference>
<evidence type="ECO:0000259" key="3">
    <source>
        <dbReference type="Pfam" id="PF03061"/>
    </source>
</evidence>
<proteinExistence type="inferred from homology"/>
<evidence type="ECO:0000313" key="4">
    <source>
        <dbReference type="EMBL" id="CAF9924941.1"/>
    </source>
</evidence>
<evidence type="ECO:0000313" key="5">
    <source>
        <dbReference type="Proteomes" id="UP000664203"/>
    </source>
</evidence>
<dbReference type="CDD" id="cd03443">
    <property type="entry name" value="PaaI_thioesterase"/>
    <property type="match status" value="1"/>
</dbReference>
<organism evidence="4 5">
    <name type="scientific">Alectoria fallacina</name>
    <dbReference type="NCBI Taxonomy" id="1903189"/>
    <lineage>
        <taxon>Eukaryota</taxon>
        <taxon>Fungi</taxon>
        <taxon>Dikarya</taxon>
        <taxon>Ascomycota</taxon>
        <taxon>Pezizomycotina</taxon>
        <taxon>Lecanoromycetes</taxon>
        <taxon>OSLEUM clade</taxon>
        <taxon>Lecanoromycetidae</taxon>
        <taxon>Lecanorales</taxon>
        <taxon>Lecanorineae</taxon>
        <taxon>Parmeliaceae</taxon>
        <taxon>Alectoria</taxon>
    </lineage>
</organism>
<name>A0A8H3FF71_9LECA</name>
<protein>
    <recommendedName>
        <fullName evidence="3">Thioesterase domain-containing protein</fullName>
    </recommendedName>
</protein>
<dbReference type="PANTHER" id="PTHR21660">
    <property type="entry name" value="THIOESTERASE SUPERFAMILY MEMBER-RELATED"/>
    <property type="match status" value="1"/>
</dbReference>
<comment type="similarity">
    <text evidence="1">Belongs to the thioesterase PaaI family.</text>
</comment>
<keyword evidence="5" id="KW-1185">Reference proteome</keyword>
<evidence type="ECO:0000256" key="2">
    <source>
        <dbReference type="ARBA" id="ARBA00022801"/>
    </source>
</evidence>
<dbReference type="InterPro" id="IPR039298">
    <property type="entry name" value="ACOT13"/>
</dbReference>
<feature type="domain" description="Thioesterase" evidence="3">
    <location>
        <begin position="61"/>
        <end position="133"/>
    </location>
</feature>
<dbReference type="AlphaFoldDB" id="A0A8H3FF71"/>
<dbReference type="NCBIfam" id="TIGR00369">
    <property type="entry name" value="unchar_dom_1"/>
    <property type="match status" value="1"/>
</dbReference>
<reference evidence="4" key="1">
    <citation type="submission" date="2021-03" db="EMBL/GenBank/DDBJ databases">
        <authorList>
            <person name="Tagirdzhanova G."/>
        </authorList>
    </citation>
    <scope>NUCLEOTIDE SEQUENCE</scope>
</reference>
<sequence>MASSTEPPTSELLHVQNYWANMRRNSPIYEFLLSDISLVSASKGVVIATLNVKPCHLNSKGTLHGTVSACLTDWAGGLAIATHGREKTGVSTDIHTTFISTAKEGDVLEIQGRANKVGGTLAFTSVEIRKAGEDGASSVISTGSHTKYVKQ</sequence>
<accession>A0A8H3FF71</accession>
<evidence type="ECO:0000256" key="1">
    <source>
        <dbReference type="ARBA" id="ARBA00008324"/>
    </source>
</evidence>
<dbReference type="InterPro" id="IPR029069">
    <property type="entry name" value="HotDog_dom_sf"/>
</dbReference>
<dbReference type="Gene3D" id="3.10.129.10">
    <property type="entry name" value="Hotdog Thioesterase"/>
    <property type="match status" value="1"/>
</dbReference>
<dbReference type="PANTHER" id="PTHR21660:SF11">
    <property type="entry name" value="FAMILY PROTEIN, PUTATIVE (AFU_ORTHOLOGUE AFUA_4G04355)-RELATED"/>
    <property type="match status" value="1"/>
</dbReference>
<dbReference type="Proteomes" id="UP000664203">
    <property type="component" value="Unassembled WGS sequence"/>
</dbReference>
<dbReference type="GO" id="GO:0047617">
    <property type="term" value="F:fatty acyl-CoA hydrolase activity"/>
    <property type="evidence" value="ECO:0007669"/>
    <property type="project" value="InterPro"/>
</dbReference>
<keyword evidence="2" id="KW-0378">Hydrolase</keyword>
<dbReference type="InterPro" id="IPR006683">
    <property type="entry name" value="Thioestr_dom"/>
</dbReference>
<dbReference type="Pfam" id="PF03061">
    <property type="entry name" value="4HBT"/>
    <property type="match status" value="1"/>
</dbReference>
<dbReference type="FunFam" id="3.10.129.10:FF:000033">
    <property type="entry name" value="acyl-coenzyme A thioesterase 13"/>
    <property type="match status" value="1"/>
</dbReference>